<evidence type="ECO:0000256" key="2">
    <source>
        <dbReference type="SAM" id="MobiDB-lite"/>
    </source>
</evidence>
<name>A0A8S1TEM4_PAROT</name>
<feature type="coiled-coil region" evidence="1">
    <location>
        <begin position="138"/>
        <end position="186"/>
    </location>
</feature>
<gene>
    <name evidence="3" type="ORF">POCTA_138.1.T0220241</name>
</gene>
<sequence length="428" mass="51215">MNFLEPGSHELIQRRQQAKLDFLVSENRSLKQENDLLLLTLQKYRTNQLNEIFSFEIQQLNQQVTSLKEQLTHSQVQAFLNLQMSQQIEAFYLDLVHEQEDKILEQRRIIHDKEYTIQQQEKNNTVLNDGVAVKCKDLLQLNEISLKLHNEIEHLKNELLKHNQYIQHYQVKIKQLNNENSTYKFELLKFRKALRNQVTFRKVRESLMNEYEQDLSDTELSSFSNNGQSTTETRQINTSISTQKCHELERYKKLFESQVTTNHILQGEYNKIYKQNQQLLVANERLCMNSQTQNKKIEKLKNELIYLEQFWQASLNNTTNQIIKYSITYTDQSKLLFVQRSQSCKQLEYQESTELKEFKNYLLQLHRELYSKNRKKLISRCVSEPPRFRQIKMTKKKKPLKDQHQGQQAQDLSMIHKKDLSQLSECIF</sequence>
<keyword evidence="1" id="KW-0175">Coiled coil</keyword>
<proteinExistence type="predicted"/>
<comment type="caution">
    <text evidence="3">The sequence shown here is derived from an EMBL/GenBank/DDBJ whole genome shotgun (WGS) entry which is preliminary data.</text>
</comment>
<feature type="coiled-coil region" evidence="1">
    <location>
        <begin position="13"/>
        <end position="77"/>
    </location>
</feature>
<evidence type="ECO:0000313" key="4">
    <source>
        <dbReference type="Proteomes" id="UP000683925"/>
    </source>
</evidence>
<feature type="region of interest" description="Disordered" evidence="2">
    <location>
        <begin position="392"/>
        <end position="411"/>
    </location>
</feature>
<protein>
    <submittedName>
        <fullName evidence="3">Uncharacterized protein</fullName>
    </submittedName>
</protein>
<dbReference type="EMBL" id="CAJJDP010000022">
    <property type="protein sequence ID" value="CAD8149459.1"/>
    <property type="molecule type" value="Genomic_DNA"/>
</dbReference>
<evidence type="ECO:0000256" key="1">
    <source>
        <dbReference type="SAM" id="Coils"/>
    </source>
</evidence>
<dbReference type="AlphaFoldDB" id="A0A8S1TEM4"/>
<keyword evidence="4" id="KW-1185">Reference proteome</keyword>
<reference evidence="3" key="1">
    <citation type="submission" date="2021-01" db="EMBL/GenBank/DDBJ databases">
        <authorList>
            <consortium name="Genoscope - CEA"/>
            <person name="William W."/>
        </authorList>
    </citation>
    <scope>NUCLEOTIDE SEQUENCE</scope>
</reference>
<accession>A0A8S1TEM4</accession>
<organism evidence="3 4">
    <name type="scientific">Paramecium octaurelia</name>
    <dbReference type="NCBI Taxonomy" id="43137"/>
    <lineage>
        <taxon>Eukaryota</taxon>
        <taxon>Sar</taxon>
        <taxon>Alveolata</taxon>
        <taxon>Ciliophora</taxon>
        <taxon>Intramacronucleata</taxon>
        <taxon>Oligohymenophorea</taxon>
        <taxon>Peniculida</taxon>
        <taxon>Parameciidae</taxon>
        <taxon>Paramecium</taxon>
    </lineage>
</organism>
<dbReference type="OMA" id="HRELYSK"/>
<dbReference type="OrthoDB" id="296114at2759"/>
<dbReference type="Proteomes" id="UP000683925">
    <property type="component" value="Unassembled WGS sequence"/>
</dbReference>
<evidence type="ECO:0000313" key="3">
    <source>
        <dbReference type="EMBL" id="CAD8149459.1"/>
    </source>
</evidence>